<evidence type="ECO:0000256" key="3">
    <source>
        <dbReference type="ARBA" id="ARBA00022989"/>
    </source>
</evidence>
<accession>A0A813LWU2</accession>
<sequence>MVISNLVKEAVFYEKYEQLVQIHAEVIIDNEKEHDSVPAFLIVLSIFQLVNLFHCLLKLYLFAHVIKNEKHTFWLGFFVDFITYQIPVILLLTFLSESLLLNITFLSLGILLLTYQLISKRNPKISTCIVDFDLYDDLSLKISKMSVNNFRSSLIVITSVAIFAIDFGIFKPEYSKTLYFGFTLMDIGVGDFILCHSMKLIRNSDDYIEKNKGFFKDLILTIKKSSILLLLGLIRIITVYLTDYQVLAKICEKITKKSSVKCFILSLTIGLIYQYFLMRNELWLYLLNSSLKRESFIDYNKEGLYSIFGYLAIYLGGEAICHHLNDIQKENKQNEYEQVNKVF</sequence>
<organism evidence="6 7">
    <name type="scientific">Brachionus calyciflorus</name>
    <dbReference type="NCBI Taxonomy" id="104777"/>
    <lineage>
        <taxon>Eukaryota</taxon>
        <taxon>Metazoa</taxon>
        <taxon>Spiralia</taxon>
        <taxon>Gnathifera</taxon>
        <taxon>Rotifera</taxon>
        <taxon>Eurotatoria</taxon>
        <taxon>Monogononta</taxon>
        <taxon>Pseudotrocha</taxon>
        <taxon>Ploima</taxon>
        <taxon>Brachionidae</taxon>
        <taxon>Brachionus</taxon>
    </lineage>
</organism>
<dbReference type="Proteomes" id="UP000663879">
    <property type="component" value="Unassembled WGS sequence"/>
</dbReference>
<dbReference type="GO" id="GO:0072659">
    <property type="term" value="P:protein localization to plasma membrane"/>
    <property type="evidence" value="ECO:0007669"/>
    <property type="project" value="TreeGrafter"/>
</dbReference>
<dbReference type="PANTHER" id="PTHR20661:SF0">
    <property type="entry name" value="PHOSPHATIDYLINOSITOL-GLYCAN BIOSYNTHESIS CLASS W PROTEIN"/>
    <property type="match status" value="1"/>
</dbReference>
<evidence type="ECO:0000256" key="4">
    <source>
        <dbReference type="ARBA" id="ARBA00023136"/>
    </source>
</evidence>
<comment type="caution">
    <text evidence="6">The sequence shown here is derived from an EMBL/GenBank/DDBJ whole genome shotgun (WGS) entry which is preliminary data.</text>
</comment>
<dbReference type="GO" id="GO:0005783">
    <property type="term" value="C:endoplasmic reticulum"/>
    <property type="evidence" value="ECO:0007669"/>
    <property type="project" value="TreeGrafter"/>
</dbReference>
<protein>
    <submittedName>
        <fullName evidence="6">Uncharacterized protein</fullName>
    </submittedName>
</protein>
<proteinExistence type="predicted"/>
<feature type="transmembrane region" description="Helical" evidence="5">
    <location>
        <begin position="99"/>
        <end position="118"/>
    </location>
</feature>
<feature type="transmembrane region" description="Helical" evidence="5">
    <location>
        <begin position="39"/>
        <end position="61"/>
    </location>
</feature>
<gene>
    <name evidence="6" type="ORF">OXX778_LOCUS527</name>
</gene>
<keyword evidence="3 5" id="KW-1133">Transmembrane helix</keyword>
<dbReference type="GO" id="GO:0032216">
    <property type="term" value="F:glucosaminyl-phosphatidylinositol O-acyltransferase activity"/>
    <property type="evidence" value="ECO:0007669"/>
    <property type="project" value="TreeGrafter"/>
</dbReference>
<reference evidence="6" key="1">
    <citation type="submission" date="2021-02" db="EMBL/GenBank/DDBJ databases">
        <authorList>
            <person name="Nowell W R."/>
        </authorList>
    </citation>
    <scope>NUCLEOTIDE SEQUENCE</scope>
    <source>
        <strain evidence="6">Ploen Becks lab</strain>
    </source>
</reference>
<evidence type="ECO:0000313" key="6">
    <source>
        <dbReference type="EMBL" id="CAF0707712.1"/>
    </source>
</evidence>
<dbReference type="GO" id="GO:0016020">
    <property type="term" value="C:membrane"/>
    <property type="evidence" value="ECO:0007669"/>
    <property type="project" value="UniProtKB-SubCell"/>
</dbReference>
<evidence type="ECO:0000313" key="7">
    <source>
        <dbReference type="Proteomes" id="UP000663879"/>
    </source>
</evidence>
<feature type="transmembrane region" description="Helical" evidence="5">
    <location>
        <begin position="227"/>
        <end position="247"/>
    </location>
</feature>
<dbReference type="Pfam" id="PF06423">
    <property type="entry name" value="GWT1"/>
    <property type="match status" value="2"/>
</dbReference>
<dbReference type="InterPro" id="IPR009447">
    <property type="entry name" value="PIGW/GWT1"/>
</dbReference>
<feature type="transmembrane region" description="Helical" evidence="5">
    <location>
        <begin position="73"/>
        <end position="93"/>
    </location>
</feature>
<dbReference type="GO" id="GO:0006506">
    <property type="term" value="P:GPI anchor biosynthetic process"/>
    <property type="evidence" value="ECO:0007669"/>
    <property type="project" value="InterPro"/>
</dbReference>
<evidence type="ECO:0000256" key="5">
    <source>
        <dbReference type="SAM" id="Phobius"/>
    </source>
</evidence>
<dbReference type="PANTHER" id="PTHR20661">
    <property type="entry name" value="PHOSPHATIDYLINOSITOL-GLYCAN BIOSYNTHESIS CLASS W PROTEIN"/>
    <property type="match status" value="1"/>
</dbReference>
<feature type="transmembrane region" description="Helical" evidence="5">
    <location>
        <begin position="303"/>
        <end position="324"/>
    </location>
</feature>
<name>A0A813LWU2_9BILA</name>
<keyword evidence="4 5" id="KW-0472">Membrane</keyword>
<keyword evidence="7" id="KW-1185">Reference proteome</keyword>
<evidence type="ECO:0000256" key="1">
    <source>
        <dbReference type="ARBA" id="ARBA00004141"/>
    </source>
</evidence>
<feature type="transmembrane region" description="Helical" evidence="5">
    <location>
        <begin position="150"/>
        <end position="170"/>
    </location>
</feature>
<dbReference type="OrthoDB" id="15270at2759"/>
<keyword evidence="2 5" id="KW-0812">Transmembrane</keyword>
<dbReference type="EMBL" id="CAJNOC010000026">
    <property type="protein sequence ID" value="CAF0707712.1"/>
    <property type="molecule type" value="Genomic_DNA"/>
</dbReference>
<evidence type="ECO:0000256" key="2">
    <source>
        <dbReference type="ARBA" id="ARBA00022692"/>
    </source>
</evidence>
<dbReference type="AlphaFoldDB" id="A0A813LWU2"/>
<feature type="transmembrane region" description="Helical" evidence="5">
    <location>
        <begin position="259"/>
        <end position="277"/>
    </location>
</feature>
<comment type="subcellular location">
    <subcellularLocation>
        <location evidence="1">Membrane</location>
        <topology evidence="1">Multi-pass membrane protein</topology>
    </subcellularLocation>
</comment>